<dbReference type="GO" id="GO:0020037">
    <property type="term" value="F:heme binding"/>
    <property type="evidence" value="ECO:0007669"/>
    <property type="project" value="InterPro"/>
</dbReference>
<comment type="similarity">
    <text evidence="2 8">Belongs to the cytochrome P450 family.</text>
</comment>
<keyword evidence="4 8" id="KW-0560">Oxidoreductase</keyword>
<evidence type="ECO:0000256" key="8">
    <source>
        <dbReference type="RuleBase" id="RU000461"/>
    </source>
</evidence>
<sequence length="512" mass="58545">MAYLDIRVDQAILLFLLLLAVYFSTILAGRLIFSPLVKFPGPRLAATSFLYEFYYDFICRGRYEFKIEDLHDKYGPIIRINPDELHIRDPEFHSQIYVNSGVRKSSRPASHRNATPSRESTATTLDHDHHRQRRKALEPYFSKNMVTKLEPEIQRIVKRLHERLWQHKGSPTPINLFEVYGAVASDVVTAYCFGSSWGSLEKDNYDADTSHVHMFFTKLMPIFRLFPSLLTLSLAIPEWMIKDPGVVQMQRYRHRVEKQVADVRRATSLKKAGGAGKGITGHTTIFHELLERSTLPPSELADHRLTDEAITLVGAGLVTTAQTLAFVSFYLLNQPEALAKLQNALEPLMVSYPAKTPTWTQLEAVPYLNAVVLEGLRMHGVARRIARIFPDEDLKYKEWTIPAGTAIGMSASALHDYERIFPEPHFFIPDRWLEGDVHLKRKYWVPFGRGSRACIGISLAYVELYHVIAAVFRPNGLKMKLFETNESDVKYEHDFLFPSPKEDSKGIRVLIS</sequence>
<keyword evidence="12" id="KW-1185">Reference proteome</keyword>
<evidence type="ECO:0000313" key="11">
    <source>
        <dbReference type="EMBL" id="KAK0509354.1"/>
    </source>
</evidence>
<dbReference type="CDD" id="cd11062">
    <property type="entry name" value="CYP58-like"/>
    <property type="match status" value="1"/>
</dbReference>
<feature type="compositionally biased region" description="Polar residues" evidence="9">
    <location>
        <begin position="112"/>
        <end position="124"/>
    </location>
</feature>
<comment type="cofactor">
    <cofactor evidence="1 7">
        <name>heme</name>
        <dbReference type="ChEBI" id="CHEBI:30413"/>
    </cofactor>
</comment>
<dbReference type="PRINTS" id="PR00385">
    <property type="entry name" value="P450"/>
</dbReference>
<evidence type="ECO:0000256" key="4">
    <source>
        <dbReference type="ARBA" id="ARBA00023002"/>
    </source>
</evidence>
<dbReference type="InterPro" id="IPR017972">
    <property type="entry name" value="Cyt_P450_CS"/>
</dbReference>
<dbReference type="InterPro" id="IPR036396">
    <property type="entry name" value="Cyt_P450_sf"/>
</dbReference>
<dbReference type="PROSITE" id="PS00086">
    <property type="entry name" value="CYTOCHROME_P450"/>
    <property type="match status" value="1"/>
</dbReference>
<evidence type="ECO:0000313" key="12">
    <source>
        <dbReference type="Proteomes" id="UP001166286"/>
    </source>
</evidence>
<dbReference type="InterPro" id="IPR002401">
    <property type="entry name" value="Cyt_P450_E_grp-I"/>
</dbReference>
<dbReference type="PANTHER" id="PTHR24305">
    <property type="entry name" value="CYTOCHROME P450"/>
    <property type="match status" value="1"/>
</dbReference>
<proteinExistence type="inferred from homology"/>
<name>A0AA39V318_9LECA</name>
<dbReference type="PANTHER" id="PTHR24305:SF157">
    <property type="entry name" value="N-ACETYLTRYPTOPHAN 6-HYDROXYLASE IVOC-RELATED"/>
    <property type="match status" value="1"/>
</dbReference>
<evidence type="ECO:0000256" key="7">
    <source>
        <dbReference type="PIRSR" id="PIRSR602401-1"/>
    </source>
</evidence>
<gene>
    <name evidence="11" type="ORF">JMJ35_007748</name>
</gene>
<accession>A0AA39V318</accession>
<evidence type="ECO:0000256" key="6">
    <source>
        <dbReference type="ARBA" id="ARBA00023033"/>
    </source>
</evidence>
<keyword evidence="5 7" id="KW-0408">Iron</keyword>
<keyword evidence="3 7" id="KW-0479">Metal-binding</keyword>
<dbReference type="PRINTS" id="PR00463">
    <property type="entry name" value="EP450I"/>
</dbReference>
<dbReference type="EMBL" id="JAFEKC020000018">
    <property type="protein sequence ID" value="KAK0509354.1"/>
    <property type="molecule type" value="Genomic_DNA"/>
</dbReference>
<dbReference type="InterPro" id="IPR001128">
    <property type="entry name" value="Cyt_P450"/>
</dbReference>
<dbReference type="GO" id="GO:0005506">
    <property type="term" value="F:iron ion binding"/>
    <property type="evidence" value="ECO:0007669"/>
    <property type="project" value="InterPro"/>
</dbReference>
<organism evidence="11 12">
    <name type="scientific">Cladonia borealis</name>
    <dbReference type="NCBI Taxonomy" id="184061"/>
    <lineage>
        <taxon>Eukaryota</taxon>
        <taxon>Fungi</taxon>
        <taxon>Dikarya</taxon>
        <taxon>Ascomycota</taxon>
        <taxon>Pezizomycotina</taxon>
        <taxon>Lecanoromycetes</taxon>
        <taxon>OSLEUM clade</taxon>
        <taxon>Lecanoromycetidae</taxon>
        <taxon>Lecanorales</taxon>
        <taxon>Lecanorineae</taxon>
        <taxon>Cladoniaceae</taxon>
        <taxon>Cladonia</taxon>
    </lineage>
</organism>
<evidence type="ECO:0000256" key="2">
    <source>
        <dbReference type="ARBA" id="ARBA00010617"/>
    </source>
</evidence>
<evidence type="ECO:0000256" key="3">
    <source>
        <dbReference type="ARBA" id="ARBA00022723"/>
    </source>
</evidence>
<dbReference type="AlphaFoldDB" id="A0AA39V318"/>
<keyword evidence="10" id="KW-1133">Transmembrane helix</keyword>
<dbReference type="InterPro" id="IPR050121">
    <property type="entry name" value="Cytochrome_P450_monoxygenase"/>
</dbReference>
<keyword evidence="10" id="KW-0812">Transmembrane</keyword>
<comment type="caution">
    <text evidence="11">The sequence shown here is derived from an EMBL/GenBank/DDBJ whole genome shotgun (WGS) entry which is preliminary data.</text>
</comment>
<keyword evidence="6 8" id="KW-0503">Monooxygenase</keyword>
<dbReference type="Gene3D" id="1.10.630.10">
    <property type="entry name" value="Cytochrome P450"/>
    <property type="match status" value="1"/>
</dbReference>
<evidence type="ECO:0008006" key="13">
    <source>
        <dbReference type="Google" id="ProtNLM"/>
    </source>
</evidence>
<keyword evidence="7 8" id="KW-0349">Heme</keyword>
<dbReference type="GO" id="GO:0016705">
    <property type="term" value="F:oxidoreductase activity, acting on paired donors, with incorporation or reduction of molecular oxygen"/>
    <property type="evidence" value="ECO:0007669"/>
    <property type="project" value="InterPro"/>
</dbReference>
<evidence type="ECO:0000256" key="5">
    <source>
        <dbReference type="ARBA" id="ARBA00023004"/>
    </source>
</evidence>
<dbReference type="SUPFAM" id="SSF48264">
    <property type="entry name" value="Cytochrome P450"/>
    <property type="match status" value="1"/>
</dbReference>
<dbReference type="GO" id="GO:0004497">
    <property type="term" value="F:monooxygenase activity"/>
    <property type="evidence" value="ECO:0007669"/>
    <property type="project" value="UniProtKB-KW"/>
</dbReference>
<feature type="transmembrane region" description="Helical" evidence="10">
    <location>
        <begin position="12"/>
        <end position="33"/>
    </location>
</feature>
<evidence type="ECO:0000256" key="9">
    <source>
        <dbReference type="SAM" id="MobiDB-lite"/>
    </source>
</evidence>
<feature type="binding site" description="axial binding residue" evidence="7">
    <location>
        <position position="454"/>
    </location>
    <ligand>
        <name>heme</name>
        <dbReference type="ChEBI" id="CHEBI:30413"/>
    </ligand>
    <ligandPart>
        <name>Fe</name>
        <dbReference type="ChEBI" id="CHEBI:18248"/>
    </ligandPart>
</feature>
<feature type="region of interest" description="Disordered" evidence="9">
    <location>
        <begin position="102"/>
        <end position="130"/>
    </location>
</feature>
<evidence type="ECO:0000256" key="1">
    <source>
        <dbReference type="ARBA" id="ARBA00001971"/>
    </source>
</evidence>
<protein>
    <recommendedName>
        <fullName evidence="13">Cytochrome P450</fullName>
    </recommendedName>
</protein>
<reference evidence="11" key="1">
    <citation type="submission" date="2023-03" db="EMBL/GenBank/DDBJ databases">
        <title>Complete genome of Cladonia borealis.</title>
        <authorList>
            <person name="Park H."/>
        </authorList>
    </citation>
    <scope>NUCLEOTIDE SEQUENCE</scope>
    <source>
        <strain evidence="11">ANT050790</strain>
    </source>
</reference>
<keyword evidence="10" id="KW-0472">Membrane</keyword>
<dbReference type="Pfam" id="PF00067">
    <property type="entry name" value="p450"/>
    <property type="match status" value="1"/>
</dbReference>
<evidence type="ECO:0000256" key="10">
    <source>
        <dbReference type="SAM" id="Phobius"/>
    </source>
</evidence>
<dbReference type="Proteomes" id="UP001166286">
    <property type="component" value="Unassembled WGS sequence"/>
</dbReference>